<dbReference type="UniPathway" id="UPA00094"/>
<evidence type="ECO:0000256" key="7">
    <source>
        <dbReference type="SAM" id="MobiDB-lite"/>
    </source>
</evidence>
<sequence>MTEEREKEEKAAVRSDNGENGNRNGSSCSTVFARWLVAMQESEGKGREMELVGEEDHRVTERSHRSEGQFQSASAVDISRSESLTPSLFLELSLSAMASSLASASASASAVSKASATSPRFNNNCTLSKLSFPLTAKPRLRLLTKGLQPSQNHSIVVKAQMNEVRFFQMFSMKDLFSNIHSFLDMLLASSFGFKVGVDGSSNPAATPPTKSEAVAPEAKAAKPSNDPSSGALATDESISEFIAQVSSLVKLVDSRDIVELQLKQLDCEVLIRKKEALPQPPPPAPVTLMHSHVQSGAPQAQPVPAPAPAPALAPAAPTPSTSSAVKSAKSSLPPLKCPMAGTFYRSPAPGEPPFVKVGDKVQKGQVLCVIEAMKLMNEIEADQSGTIVEILVEDGKPVSVDLPMFVIKP</sequence>
<keyword evidence="3" id="KW-0276">Fatty acid metabolism</keyword>
<dbReference type="FunFam" id="2.40.50.100:FF:000003">
    <property type="entry name" value="Acetyl-CoA carboxylase biotin carboxyl carrier protein"/>
    <property type="match status" value="1"/>
</dbReference>
<dbReference type="InterPro" id="IPR001249">
    <property type="entry name" value="AcCoA_biotinCC"/>
</dbReference>
<gene>
    <name evidence="9" type="ORF">FH972_006246</name>
</gene>
<reference evidence="9 10" key="1">
    <citation type="submission" date="2019-06" db="EMBL/GenBank/DDBJ databases">
        <title>A chromosomal-level reference genome of Carpinus fangiana (Coryloideae, Betulaceae).</title>
        <authorList>
            <person name="Yang X."/>
            <person name="Wang Z."/>
            <person name="Zhang L."/>
            <person name="Hao G."/>
            <person name="Liu J."/>
            <person name="Yang Y."/>
        </authorList>
    </citation>
    <scope>NUCLEOTIDE SEQUENCE [LARGE SCALE GENOMIC DNA]</scope>
    <source>
        <strain evidence="9">Cfa_2016G</strain>
        <tissue evidence="9">Leaf</tissue>
    </source>
</reference>
<evidence type="ECO:0000259" key="8">
    <source>
        <dbReference type="PROSITE" id="PS50968"/>
    </source>
</evidence>
<keyword evidence="4" id="KW-0443">Lipid metabolism</keyword>
<dbReference type="OrthoDB" id="196847at2759"/>
<dbReference type="PANTHER" id="PTHR43416">
    <property type="entry name" value="DIHYDROLIPOYLLYSINE-RESIDUE SUCCINYLTRANSFERASE COMPONENT OF 2-OXOGLUTARATE DEHYDROGENASE COMPLEX, MITOCHONDRIAL-RELATED"/>
    <property type="match status" value="1"/>
</dbReference>
<dbReference type="InterPro" id="IPR000089">
    <property type="entry name" value="Biotin_lipoyl"/>
</dbReference>
<dbReference type="GO" id="GO:0009317">
    <property type="term" value="C:acetyl-CoA carboxylase complex"/>
    <property type="evidence" value="ECO:0007669"/>
    <property type="project" value="InterPro"/>
</dbReference>
<feature type="compositionally biased region" description="Pro residues" evidence="7">
    <location>
        <begin position="301"/>
        <end position="311"/>
    </location>
</feature>
<dbReference type="SUPFAM" id="SSF51230">
    <property type="entry name" value="Single hybrid motif"/>
    <property type="match status" value="1"/>
</dbReference>
<comment type="pathway">
    <text evidence="1">Lipid metabolism; fatty acid biosynthesis.</text>
</comment>
<feature type="region of interest" description="Disordered" evidence="7">
    <location>
        <begin position="201"/>
        <end position="232"/>
    </location>
</feature>
<feature type="compositionally biased region" description="Basic and acidic residues" evidence="7">
    <location>
        <begin position="44"/>
        <end position="67"/>
    </location>
</feature>
<name>A0A5N6QSP2_9ROSI</name>
<organism evidence="9 10">
    <name type="scientific">Carpinus fangiana</name>
    <dbReference type="NCBI Taxonomy" id="176857"/>
    <lineage>
        <taxon>Eukaryota</taxon>
        <taxon>Viridiplantae</taxon>
        <taxon>Streptophyta</taxon>
        <taxon>Embryophyta</taxon>
        <taxon>Tracheophyta</taxon>
        <taxon>Spermatophyta</taxon>
        <taxon>Magnoliopsida</taxon>
        <taxon>eudicotyledons</taxon>
        <taxon>Gunneridae</taxon>
        <taxon>Pentapetalae</taxon>
        <taxon>rosids</taxon>
        <taxon>fabids</taxon>
        <taxon>Fagales</taxon>
        <taxon>Betulaceae</taxon>
        <taxon>Carpinus</taxon>
    </lineage>
</organism>
<feature type="domain" description="Lipoyl-binding" evidence="8">
    <location>
        <begin position="327"/>
        <end position="408"/>
    </location>
</feature>
<evidence type="ECO:0000256" key="1">
    <source>
        <dbReference type="ARBA" id="ARBA00005194"/>
    </source>
</evidence>
<feature type="compositionally biased region" description="Polar residues" evidence="7">
    <location>
        <begin position="18"/>
        <end position="27"/>
    </location>
</feature>
<dbReference type="CDD" id="cd06850">
    <property type="entry name" value="biotinyl_domain"/>
    <property type="match status" value="1"/>
</dbReference>
<dbReference type="GO" id="GO:0006633">
    <property type="term" value="P:fatty acid biosynthetic process"/>
    <property type="evidence" value="ECO:0007669"/>
    <property type="project" value="UniProtKB-UniPathway"/>
</dbReference>
<evidence type="ECO:0000256" key="3">
    <source>
        <dbReference type="ARBA" id="ARBA00022832"/>
    </source>
</evidence>
<accession>A0A5N6QSP2</accession>
<proteinExistence type="predicted"/>
<dbReference type="PANTHER" id="PTHR43416:SF38">
    <property type="entry name" value="BIOTIN CARBOXYL CARRIER PROTEIN OF ACETYL-COA CARBOXYLASE 1, CHLOROPLASTIC"/>
    <property type="match status" value="1"/>
</dbReference>
<evidence type="ECO:0000256" key="5">
    <source>
        <dbReference type="ARBA" id="ARBA00023160"/>
    </source>
</evidence>
<dbReference type="Pfam" id="PF00364">
    <property type="entry name" value="Biotin_lipoyl"/>
    <property type="match status" value="1"/>
</dbReference>
<dbReference type="InterPro" id="IPR011053">
    <property type="entry name" value="Single_hybrid_motif"/>
</dbReference>
<dbReference type="AlphaFoldDB" id="A0A5N6QSP2"/>
<dbReference type="NCBIfam" id="TIGR00531">
    <property type="entry name" value="BCCP"/>
    <property type="match status" value="1"/>
</dbReference>
<dbReference type="GO" id="GO:0009507">
    <property type="term" value="C:chloroplast"/>
    <property type="evidence" value="ECO:0007669"/>
    <property type="project" value="TreeGrafter"/>
</dbReference>
<evidence type="ECO:0000256" key="4">
    <source>
        <dbReference type="ARBA" id="ARBA00023098"/>
    </source>
</evidence>
<feature type="region of interest" description="Disordered" evidence="7">
    <location>
        <begin position="44"/>
        <end position="76"/>
    </location>
</feature>
<feature type="compositionally biased region" description="Low complexity" evidence="7">
    <location>
        <begin position="312"/>
        <end position="331"/>
    </location>
</feature>
<dbReference type="Proteomes" id="UP000327013">
    <property type="component" value="Chromosome 2"/>
</dbReference>
<keyword evidence="5" id="KW-0275">Fatty acid biosynthesis</keyword>
<feature type="compositionally biased region" description="Low complexity" evidence="7">
    <location>
        <begin position="211"/>
        <end position="224"/>
    </location>
</feature>
<keyword evidence="2" id="KW-0444">Lipid biosynthesis</keyword>
<evidence type="ECO:0000256" key="2">
    <source>
        <dbReference type="ARBA" id="ARBA00022516"/>
    </source>
</evidence>
<feature type="compositionally biased region" description="Basic and acidic residues" evidence="7">
    <location>
        <begin position="1"/>
        <end position="17"/>
    </location>
</feature>
<keyword evidence="10" id="KW-1185">Reference proteome</keyword>
<dbReference type="Gene3D" id="2.40.50.100">
    <property type="match status" value="1"/>
</dbReference>
<dbReference type="InterPro" id="IPR001882">
    <property type="entry name" value="Biotin_BS"/>
</dbReference>
<protein>
    <recommendedName>
        <fullName evidence="8">Lipoyl-binding domain-containing protein</fullName>
    </recommendedName>
</protein>
<dbReference type="EMBL" id="CM017322">
    <property type="protein sequence ID" value="KAE8009836.1"/>
    <property type="molecule type" value="Genomic_DNA"/>
</dbReference>
<keyword evidence="6" id="KW-0092">Biotin</keyword>
<evidence type="ECO:0000256" key="6">
    <source>
        <dbReference type="ARBA" id="ARBA00023267"/>
    </source>
</evidence>
<evidence type="ECO:0000313" key="10">
    <source>
        <dbReference type="Proteomes" id="UP000327013"/>
    </source>
</evidence>
<feature type="region of interest" description="Disordered" evidence="7">
    <location>
        <begin position="276"/>
        <end position="331"/>
    </location>
</feature>
<dbReference type="PRINTS" id="PR01071">
    <property type="entry name" value="ACOABIOTINCC"/>
</dbReference>
<evidence type="ECO:0000313" key="9">
    <source>
        <dbReference type="EMBL" id="KAE8009836.1"/>
    </source>
</evidence>
<feature type="region of interest" description="Disordered" evidence="7">
    <location>
        <begin position="1"/>
        <end position="27"/>
    </location>
</feature>
<dbReference type="GO" id="GO:0003989">
    <property type="term" value="F:acetyl-CoA carboxylase activity"/>
    <property type="evidence" value="ECO:0007669"/>
    <property type="project" value="InterPro"/>
</dbReference>
<dbReference type="PROSITE" id="PS50968">
    <property type="entry name" value="BIOTINYL_LIPOYL"/>
    <property type="match status" value="1"/>
</dbReference>
<dbReference type="PROSITE" id="PS00188">
    <property type="entry name" value="BIOTIN"/>
    <property type="match status" value="1"/>
</dbReference>
<dbReference type="InterPro" id="IPR050537">
    <property type="entry name" value="2-oxoacid_dehydrogenase"/>
</dbReference>